<accession>A0A7X2L0R9</accession>
<feature type="domain" description="YncI copper-binding" evidence="4">
    <location>
        <begin position="33"/>
        <end position="89"/>
    </location>
</feature>
<keyword evidence="2" id="KW-0472">Membrane</keyword>
<keyword evidence="3" id="KW-0732">Signal</keyword>
<name>A0A7X2L0R9_9BACL</name>
<feature type="chain" id="PRO_5030580666" evidence="3">
    <location>
        <begin position="33"/>
        <end position="214"/>
    </location>
</feature>
<evidence type="ECO:0000256" key="2">
    <source>
        <dbReference type="SAM" id="Phobius"/>
    </source>
</evidence>
<keyword evidence="2" id="KW-1133">Transmembrane helix</keyword>
<keyword evidence="6" id="KW-1185">Reference proteome</keyword>
<keyword evidence="2" id="KW-0812">Transmembrane</keyword>
<proteinExistence type="predicted"/>
<gene>
    <name evidence="5" type="ORF">GJB61_06340</name>
</gene>
<dbReference type="AlphaFoldDB" id="A0A7X2L0R9"/>
<comment type="caution">
    <text evidence="5">The sequence shown here is derived from an EMBL/GenBank/DDBJ whole genome shotgun (WGS) entry which is preliminary data.</text>
</comment>
<dbReference type="EMBL" id="WJXB01000002">
    <property type="protein sequence ID" value="MRN52614.1"/>
    <property type="molecule type" value="Genomic_DNA"/>
</dbReference>
<evidence type="ECO:0000256" key="1">
    <source>
        <dbReference type="SAM" id="MobiDB-lite"/>
    </source>
</evidence>
<reference evidence="5 6" key="1">
    <citation type="submission" date="2019-11" db="EMBL/GenBank/DDBJ databases">
        <title>Paenibacillus monticola sp. nov., a novel PGPR strain isolated from mountain sample in China.</title>
        <authorList>
            <person name="Zhao Q."/>
            <person name="Li H.-P."/>
            <person name="Zhang J.-L."/>
        </authorList>
    </citation>
    <scope>NUCLEOTIDE SEQUENCE [LARGE SCALE GENOMIC DNA]</scope>
    <source>
        <strain evidence="5 6">LC-T2</strain>
    </source>
</reference>
<dbReference type="Gene3D" id="2.60.40.2230">
    <property type="entry name" value="Uncharacterised protein YcnI-like PF07987, DUF1775"/>
    <property type="match status" value="1"/>
</dbReference>
<organism evidence="5 6">
    <name type="scientific">Paenibacillus monticola</name>
    <dbReference type="NCBI Taxonomy" id="2666075"/>
    <lineage>
        <taxon>Bacteria</taxon>
        <taxon>Bacillati</taxon>
        <taxon>Bacillota</taxon>
        <taxon>Bacilli</taxon>
        <taxon>Bacillales</taxon>
        <taxon>Paenibacillaceae</taxon>
        <taxon>Paenibacillus</taxon>
    </lineage>
</organism>
<dbReference type="InterPro" id="IPR012533">
    <property type="entry name" value="YcnI-copper_dom"/>
</dbReference>
<dbReference type="InterPro" id="IPR038507">
    <property type="entry name" value="YcnI-like_sf"/>
</dbReference>
<dbReference type="Proteomes" id="UP000463051">
    <property type="component" value="Unassembled WGS sequence"/>
</dbReference>
<feature type="transmembrane region" description="Helical" evidence="2">
    <location>
        <begin position="189"/>
        <end position="209"/>
    </location>
</feature>
<evidence type="ECO:0000259" key="4">
    <source>
        <dbReference type="Pfam" id="PF07987"/>
    </source>
</evidence>
<dbReference type="Pfam" id="PF07987">
    <property type="entry name" value="DUF1775"/>
    <property type="match status" value="2"/>
</dbReference>
<evidence type="ECO:0000313" key="6">
    <source>
        <dbReference type="Proteomes" id="UP000463051"/>
    </source>
</evidence>
<feature type="domain" description="YncI copper-binding" evidence="4">
    <location>
        <begin position="90"/>
        <end position="142"/>
    </location>
</feature>
<feature type="signal peptide" evidence="3">
    <location>
        <begin position="1"/>
        <end position="32"/>
    </location>
</feature>
<feature type="region of interest" description="Disordered" evidence="1">
    <location>
        <begin position="161"/>
        <end position="180"/>
    </location>
</feature>
<evidence type="ECO:0000313" key="5">
    <source>
        <dbReference type="EMBL" id="MRN52614.1"/>
    </source>
</evidence>
<protein>
    <submittedName>
        <fullName evidence="5">DUF1775 domain-containing protein</fullName>
    </submittedName>
</protein>
<evidence type="ECO:0000256" key="3">
    <source>
        <dbReference type="SAM" id="SignalP"/>
    </source>
</evidence>
<sequence>MRVTVKSLYHKMMTLIAPTAAILLLFAAVASAHVSVVPAQSSTGAWETYTLKVPSEKAVATVQVDLRIPEGAAFKQYESTPGWDVTIEGNKVSWKTTGEGIQAGQFQRFYFTVQNPAAAGELAWDAYQHYADGSLVEWSGEEGTETPHAITAIVQAAVGDSHSHDSMNMDGDESMVTDEQKSSSSTSPIVYIALVAALLALVLAIVAVFRRRNV</sequence>